<evidence type="ECO:0000313" key="9">
    <source>
        <dbReference type="EMBL" id="EFB90759.1"/>
    </source>
</evidence>
<feature type="domain" description="CBS" evidence="8">
    <location>
        <begin position="285"/>
        <end position="341"/>
    </location>
</feature>
<dbReference type="RefSeq" id="WP_009164783.1">
    <property type="nucleotide sequence ID" value="NZ_ADFP01000064.1"/>
</dbReference>
<dbReference type="PANTHER" id="PTHR43869">
    <property type="entry name" value="GLYCINE BETAINE/PROLINE BETAINE TRANSPORT SYSTEM ATP-BINDING PROTEIN PROV"/>
    <property type="match status" value="1"/>
</dbReference>
<dbReference type="InterPro" id="IPR051921">
    <property type="entry name" value="ABC_osmolyte_uptake_ATP-bind"/>
</dbReference>
<dbReference type="InterPro" id="IPR017871">
    <property type="entry name" value="ABC_transporter-like_CS"/>
</dbReference>
<evidence type="ECO:0000256" key="1">
    <source>
        <dbReference type="ARBA" id="ARBA00005417"/>
    </source>
</evidence>
<reference evidence="9 10" key="1">
    <citation type="submission" date="2009-12" db="EMBL/GenBank/DDBJ databases">
        <authorList>
            <person name="Shrivastava S."/>
            <person name="Madupu R."/>
            <person name="Durkin A.S."/>
            <person name="Torralba M."/>
            <person name="Methe B."/>
            <person name="Sutton G.G."/>
            <person name="Strausberg R.L."/>
            <person name="Nelson K.E."/>
        </authorList>
    </citation>
    <scope>NUCLEOTIDE SEQUENCE [LARGE SCALE GENOMIC DNA]</scope>
    <source>
        <strain evidence="9 10">W5455</strain>
    </source>
</reference>
<dbReference type="PROSITE" id="PS51371">
    <property type="entry name" value="CBS"/>
    <property type="match status" value="2"/>
</dbReference>
<dbReference type="InterPro" id="IPR003593">
    <property type="entry name" value="AAA+_ATPase"/>
</dbReference>
<dbReference type="Pfam" id="PF00571">
    <property type="entry name" value="CBS"/>
    <property type="match status" value="2"/>
</dbReference>
<name>A0ABM9ZV47_9BACT</name>
<dbReference type="SUPFAM" id="SSF52540">
    <property type="entry name" value="P-loop containing nucleoside triphosphate hydrolases"/>
    <property type="match status" value="1"/>
</dbReference>
<sequence length="395" mass="43701">MTALRNDVILRMEHVTKLYGPNCAEVSKMMSAGADKDTVYKKTGCTVALWDVSLEVFKGSIFVIIGLSGSGKSTAVRCFNRLTTPTSGKVLFEGRDIQSMSRRELLNLRREKIAMVFQSFGLMSHRDVLGNVTYGLEVKGLGREDRERLAKASISMVGLDGWEHQPCERLSGGMRQRVGIARALVSDPEVLLMDEPFSALDPLVRRDMQFELLQIQRKLKKTIVFITHDIDEAFKMGDRVCIMKDGKVVQIGTPEQLSTQPADEYVRNFVNSADKTKVVSVRNIMITPSSIVRLDNSVDYAIHEMRMNGLSSVFVIDHDLRLSGILSIREAIEARRQGQPIAQALCRNVQTATPDTLIADAISLAAEAPFPIAVVDEEGVLLGIVTKASILSSLM</sequence>
<dbReference type="EC" id="3.6.3.32" evidence="9"/>
<dbReference type="NCBIfam" id="TIGR01186">
    <property type="entry name" value="proV"/>
    <property type="match status" value="1"/>
</dbReference>
<accession>A0ABM9ZV47</accession>
<dbReference type="Proteomes" id="UP000006462">
    <property type="component" value="Unassembled WGS sequence"/>
</dbReference>
<comment type="similarity">
    <text evidence="1">Belongs to the ABC transporter superfamily.</text>
</comment>
<dbReference type="SUPFAM" id="SSF54631">
    <property type="entry name" value="CBS-domain pair"/>
    <property type="match status" value="1"/>
</dbReference>
<evidence type="ECO:0000256" key="6">
    <source>
        <dbReference type="PROSITE-ProRule" id="PRU00703"/>
    </source>
</evidence>
<dbReference type="PANTHER" id="PTHR43869:SF1">
    <property type="entry name" value="GLYCINE BETAINE_PROLINE BETAINE TRANSPORT SYSTEM ATP-BINDING PROTEIN PROV"/>
    <property type="match status" value="1"/>
</dbReference>
<keyword evidence="3" id="KW-0547">Nucleotide-binding</keyword>
<dbReference type="PROSITE" id="PS00211">
    <property type="entry name" value="ABC_TRANSPORTER_1"/>
    <property type="match status" value="1"/>
</dbReference>
<dbReference type="Pfam" id="PF00005">
    <property type="entry name" value="ABC_tran"/>
    <property type="match status" value="1"/>
</dbReference>
<comment type="caution">
    <text evidence="9">The sequence shown here is derived from an EMBL/GenBank/DDBJ whole genome shotgun (WGS) entry which is preliminary data.</text>
</comment>
<dbReference type="InterPro" id="IPR046342">
    <property type="entry name" value="CBS_dom_sf"/>
</dbReference>
<dbReference type="Gene3D" id="3.10.580.10">
    <property type="entry name" value="CBS-domain"/>
    <property type="match status" value="1"/>
</dbReference>
<dbReference type="GO" id="GO:0016787">
    <property type="term" value="F:hydrolase activity"/>
    <property type="evidence" value="ECO:0007669"/>
    <property type="project" value="UniProtKB-KW"/>
</dbReference>
<gene>
    <name evidence="9" type="primary">proV</name>
    <name evidence="9" type="ORF">HMPREF7215_0803</name>
</gene>
<dbReference type="PROSITE" id="PS50893">
    <property type="entry name" value="ABC_TRANSPORTER_2"/>
    <property type="match status" value="1"/>
</dbReference>
<evidence type="ECO:0000259" key="7">
    <source>
        <dbReference type="PROSITE" id="PS50893"/>
    </source>
</evidence>
<proteinExistence type="inferred from homology"/>
<dbReference type="SMART" id="SM00382">
    <property type="entry name" value="AAA"/>
    <property type="match status" value="1"/>
</dbReference>
<keyword evidence="5" id="KW-0029">Amino-acid transport</keyword>
<keyword evidence="2" id="KW-0813">Transport</keyword>
<dbReference type="InterPro" id="IPR005892">
    <property type="entry name" value="Gly-betaine_transp_ATP-bd"/>
</dbReference>
<evidence type="ECO:0000256" key="2">
    <source>
        <dbReference type="ARBA" id="ARBA00022448"/>
    </source>
</evidence>
<evidence type="ECO:0000259" key="8">
    <source>
        <dbReference type="PROSITE" id="PS51371"/>
    </source>
</evidence>
<keyword evidence="6" id="KW-0129">CBS domain</keyword>
<dbReference type="EMBL" id="ADFP01000064">
    <property type="protein sequence ID" value="EFB90759.1"/>
    <property type="molecule type" value="Genomic_DNA"/>
</dbReference>
<keyword evidence="4" id="KW-0067">ATP-binding</keyword>
<dbReference type="InterPro" id="IPR000644">
    <property type="entry name" value="CBS_dom"/>
</dbReference>
<keyword evidence="10" id="KW-1185">Reference proteome</keyword>
<feature type="domain" description="ABC transporter" evidence="7">
    <location>
        <begin position="34"/>
        <end position="270"/>
    </location>
</feature>
<evidence type="ECO:0000313" key="10">
    <source>
        <dbReference type="Proteomes" id="UP000006462"/>
    </source>
</evidence>
<evidence type="ECO:0000256" key="3">
    <source>
        <dbReference type="ARBA" id="ARBA00022741"/>
    </source>
</evidence>
<dbReference type="InterPro" id="IPR003439">
    <property type="entry name" value="ABC_transporter-like_ATP-bd"/>
</dbReference>
<feature type="domain" description="CBS" evidence="8">
    <location>
        <begin position="345"/>
        <end position="395"/>
    </location>
</feature>
<dbReference type="InterPro" id="IPR027417">
    <property type="entry name" value="P-loop_NTPase"/>
</dbReference>
<evidence type="ECO:0000256" key="4">
    <source>
        <dbReference type="ARBA" id="ARBA00022840"/>
    </source>
</evidence>
<evidence type="ECO:0000256" key="5">
    <source>
        <dbReference type="ARBA" id="ARBA00022970"/>
    </source>
</evidence>
<protein>
    <submittedName>
        <fullName evidence="9">Glycine betaine/L-proline transport ATP binding subunit</fullName>
        <ecNumber evidence="9">3.6.3.32</ecNumber>
    </submittedName>
</protein>
<organism evidence="9 10">
    <name type="scientific">Pyramidobacter piscolens W5455</name>
    <dbReference type="NCBI Taxonomy" id="352165"/>
    <lineage>
        <taxon>Bacteria</taxon>
        <taxon>Thermotogati</taxon>
        <taxon>Synergistota</taxon>
        <taxon>Synergistia</taxon>
        <taxon>Synergistales</taxon>
        <taxon>Dethiosulfovibrionaceae</taxon>
        <taxon>Pyramidobacter</taxon>
    </lineage>
</organism>
<dbReference type="Gene3D" id="3.40.50.300">
    <property type="entry name" value="P-loop containing nucleotide triphosphate hydrolases"/>
    <property type="match status" value="1"/>
</dbReference>
<keyword evidence="9" id="KW-0378">Hydrolase</keyword>
<dbReference type="SMART" id="SM00116">
    <property type="entry name" value="CBS"/>
    <property type="match status" value="2"/>
</dbReference>